<dbReference type="AlphaFoldDB" id="A0A8R7R0I5"/>
<reference evidence="1" key="2">
    <citation type="submission" date="2018-03" db="EMBL/GenBank/DDBJ databases">
        <title>The Triticum urartu genome reveals the dynamic nature of wheat genome evolution.</title>
        <authorList>
            <person name="Ling H."/>
            <person name="Ma B."/>
            <person name="Shi X."/>
            <person name="Liu H."/>
            <person name="Dong L."/>
            <person name="Sun H."/>
            <person name="Cao Y."/>
            <person name="Gao Q."/>
            <person name="Zheng S."/>
            <person name="Li Y."/>
            <person name="Yu Y."/>
            <person name="Du H."/>
            <person name="Qi M."/>
            <person name="Li Y."/>
            <person name="Yu H."/>
            <person name="Cui Y."/>
            <person name="Wang N."/>
            <person name="Chen C."/>
            <person name="Wu H."/>
            <person name="Zhao Y."/>
            <person name="Zhang J."/>
            <person name="Li Y."/>
            <person name="Zhou W."/>
            <person name="Zhang B."/>
            <person name="Hu W."/>
            <person name="Eijk M."/>
            <person name="Tang J."/>
            <person name="Witsenboer H."/>
            <person name="Zhao S."/>
            <person name="Li Z."/>
            <person name="Zhang A."/>
            <person name="Wang D."/>
            <person name="Liang C."/>
        </authorList>
    </citation>
    <scope>NUCLEOTIDE SEQUENCE [LARGE SCALE GENOMIC DNA]</scope>
    <source>
        <strain evidence="1">cv. G1812</strain>
    </source>
</reference>
<dbReference type="Gramene" id="TuG1812G0700001643.01.T01">
    <property type="protein sequence ID" value="TuG1812G0700001643.01.T01.cds368686"/>
    <property type="gene ID" value="TuG1812G0700001643.01"/>
</dbReference>
<sequence>MPKHRSPVTHRHISASSEELSVHRINRYFCSMVCQWCLTRARATVDAKHGCKL</sequence>
<proteinExistence type="predicted"/>
<reference evidence="1" key="3">
    <citation type="submission" date="2022-06" db="UniProtKB">
        <authorList>
            <consortium name="EnsemblPlants"/>
        </authorList>
    </citation>
    <scope>IDENTIFICATION</scope>
</reference>
<reference evidence="2" key="1">
    <citation type="journal article" date="2013" name="Nature">
        <title>Draft genome of the wheat A-genome progenitor Triticum urartu.</title>
        <authorList>
            <person name="Ling H.Q."/>
            <person name="Zhao S."/>
            <person name="Liu D."/>
            <person name="Wang J."/>
            <person name="Sun H."/>
            <person name="Zhang C."/>
            <person name="Fan H."/>
            <person name="Li D."/>
            <person name="Dong L."/>
            <person name="Tao Y."/>
            <person name="Gao C."/>
            <person name="Wu H."/>
            <person name="Li Y."/>
            <person name="Cui Y."/>
            <person name="Guo X."/>
            <person name="Zheng S."/>
            <person name="Wang B."/>
            <person name="Yu K."/>
            <person name="Liang Q."/>
            <person name="Yang W."/>
            <person name="Lou X."/>
            <person name="Chen J."/>
            <person name="Feng M."/>
            <person name="Jian J."/>
            <person name="Zhang X."/>
            <person name="Luo G."/>
            <person name="Jiang Y."/>
            <person name="Liu J."/>
            <person name="Wang Z."/>
            <person name="Sha Y."/>
            <person name="Zhang B."/>
            <person name="Wu H."/>
            <person name="Tang D."/>
            <person name="Shen Q."/>
            <person name="Xue P."/>
            <person name="Zou S."/>
            <person name="Wang X."/>
            <person name="Liu X."/>
            <person name="Wang F."/>
            <person name="Yang Y."/>
            <person name="An X."/>
            <person name="Dong Z."/>
            <person name="Zhang K."/>
            <person name="Zhang X."/>
            <person name="Luo M.C."/>
            <person name="Dvorak J."/>
            <person name="Tong Y."/>
            <person name="Wang J."/>
            <person name="Yang H."/>
            <person name="Li Z."/>
            <person name="Wang D."/>
            <person name="Zhang A."/>
            <person name="Wang J."/>
        </authorList>
    </citation>
    <scope>NUCLEOTIDE SEQUENCE</scope>
    <source>
        <strain evidence="2">cv. G1812</strain>
    </source>
</reference>
<evidence type="ECO:0000313" key="1">
    <source>
        <dbReference type="EnsemblPlants" id="TuG1812G0700001643.01.T01.cds368686"/>
    </source>
</evidence>
<protein>
    <submittedName>
        <fullName evidence="1">Uncharacterized protein</fullName>
    </submittedName>
</protein>
<dbReference type="Proteomes" id="UP000015106">
    <property type="component" value="Chromosome 7"/>
</dbReference>
<accession>A0A8R7R0I5</accession>
<name>A0A8R7R0I5_TRIUA</name>
<keyword evidence="2" id="KW-1185">Reference proteome</keyword>
<dbReference type="EnsemblPlants" id="TuG1812G0700001643.01.T01">
    <property type="protein sequence ID" value="TuG1812G0700001643.01.T01.cds368686"/>
    <property type="gene ID" value="TuG1812G0700001643.01"/>
</dbReference>
<evidence type="ECO:0000313" key="2">
    <source>
        <dbReference type="Proteomes" id="UP000015106"/>
    </source>
</evidence>
<organism evidence="1 2">
    <name type="scientific">Triticum urartu</name>
    <name type="common">Red wild einkorn</name>
    <name type="synonym">Crithodium urartu</name>
    <dbReference type="NCBI Taxonomy" id="4572"/>
    <lineage>
        <taxon>Eukaryota</taxon>
        <taxon>Viridiplantae</taxon>
        <taxon>Streptophyta</taxon>
        <taxon>Embryophyta</taxon>
        <taxon>Tracheophyta</taxon>
        <taxon>Spermatophyta</taxon>
        <taxon>Magnoliopsida</taxon>
        <taxon>Liliopsida</taxon>
        <taxon>Poales</taxon>
        <taxon>Poaceae</taxon>
        <taxon>BOP clade</taxon>
        <taxon>Pooideae</taxon>
        <taxon>Triticodae</taxon>
        <taxon>Triticeae</taxon>
        <taxon>Triticinae</taxon>
        <taxon>Triticum</taxon>
    </lineage>
</organism>